<name>A0A4V3BWV6_9BACT</name>
<comment type="caution">
    <text evidence="1">The sequence shown here is derived from an EMBL/GenBank/DDBJ whole genome shotgun (WGS) entry which is preliminary data.</text>
</comment>
<proteinExistence type="predicted"/>
<evidence type="ECO:0000313" key="2">
    <source>
        <dbReference type="Proteomes" id="UP000294848"/>
    </source>
</evidence>
<accession>A0A4V3BWV6</accession>
<dbReference type="AlphaFoldDB" id="A0A4V3BWV6"/>
<evidence type="ECO:0000313" key="1">
    <source>
        <dbReference type="EMBL" id="TDN96658.1"/>
    </source>
</evidence>
<reference evidence="1 2" key="1">
    <citation type="submission" date="2019-03" db="EMBL/GenBank/DDBJ databases">
        <title>Freshwater and sediment microbial communities from various areas in North America, analyzing microbe dynamics in response to fracking.</title>
        <authorList>
            <person name="Lamendella R."/>
        </authorList>
    </citation>
    <scope>NUCLEOTIDE SEQUENCE [LARGE SCALE GENOMIC DNA]</scope>
    <source>
        <strain evidence="1 2">114D</strain>
    </source>
</reference>
<gene>
    <name evidence="1" type="ORF">DET52_11128</name>
</gene>
<dbReference type="Proteomes" id="UP000294848">
    <property type="component" value="Unassembled WGS sequence"/>
</dbReference>
<dbReference type="EMBL" id="SNWI01000011">
    <property type="protein sequence ID" value="TDN96658.1"/>
    <property type="molecule type" value="Genomic_DNA"/>
</dbReference>
<protein>
    <submittedName>
        <fullName evidence="1">Uncharacterized protein</fullName>
    </submittedName>
</protein>
<sequence>MDFSFKSTSKNQKYRLITKGLDLKEKQGVKYRNNQLPKFESIVL</sequence>
<organism evidence="1 2">
    <name type="scientific">Sunxiuqinia elliptica</name>
    <dbReference type="NCBI Taxonomy" id="655355"/>
    <lineage>
        <taxon>Bacteria</taxon>
        <taxon>Pseudomonadati</taxon>
        <taxon>Bacteroidota</taxon>
        <taxon>Bacteroidia</taxon>
        <taxon>Marinilabiliales</taxon>
        <taxon>Prolixibacteraceae</taxon>
        <taxon>Sunxiuqinia</taxon>
    </lineage>
</organism>